<dbReference type="AlphaFoldDB" id="A0A448YYK8"/>
<evidence type="ECO:0000256" key="1">
    <source>
        <dbReference type="SAM" id="MobiDB-lite"/>
    </source>
</evidence>
<sequence>MNDNDSLCVRGICNASRVSCHIACAIQILCHAIPTVRFALRRILDGNDSEEEAAAPIPSHHSSSSAEKILLEELLGFVRDGGGDPSGIVWNPQRLYGVLEKAGGGEAPRLDPNNVGDATRSLSVLLRLLSHEAAPGGRAWKRLLETSVWEGQTRQVLEGRRLLPDNPAPGGDEPEADNESGGVDCSGSNRAKLVERRYLQRVKPALKNKPMSSPLILRFRNAEDSDGVASTGGGTIGDPNNAGSWGVIQALNEVVRPQTMKGSSYPWESLSPDTYSEREIVCRERQHFEERTEESDSSSSSGESECDDDSSSEGESESESESESDDDDDDTNWTTSKRIEIRCIPRVWLLHLDRPRVSIDMLRALFKQDHNLETGRVEKEESDFTLFHHVCIPVELNPSSIVTKREDAAIGGEDDSDVKNSVNNCEGHDEIASPANLFLRGAIVQVLELDDDDNEEDWEGGHSVTLLRSGNDNDNSDPWLLVDDDKCQPISETRALAMMGGVLEANRHTNEKDDDNDSVRTGSAYYAASLLVYSVLEDHRNEEWMQHIDDLVSSWNDHKRQLAATIQAEESLVGKRLRIKWSKGKFYAGTVTRYDRPTGKHRVTYDDGDVKDYVLAKKTIEWIE</sequence>
<gene>
    <name evidence="3" type="ORF">PSNMU_V1.4_AUG-EV-PASAV3_0016110</name>
</gene>
<feature type="domain" description="PTM/DIR17-like Tudor" evidence="2">
    <location>
        <begin position="576"/>
        <end position="612"/>
    </location>
</feature>
<dbReference type="Proteomes" id="UP000291116">
    <property type="component" value="Unassembled WGS sequence"/>
</dbReference>
<dbReference type="Gene3D" id="2.30.30.140">
    <property type="match status" value="1"/>
</dbReference>
<dbReference type="Gene3D" id="3.90.70.10">
    <property type="entry name" value="Cysteine proteinases"/>
    <property type="match status" value="1"/>
</dbReference>
<evidence type="ECO:0000313" key="4">
    <source>
        <dbReference type="Proteomes" id="UP000291116"/>
    </source>
</evidence>
<evidence type="ECO:0000313" key="3">
    <source>
        <dbReference type="EMBL" id="VEU34891.1"/>
    </source>
</evidence>
<proteinExistence type="predicted"/>
<dbReference type="CDD" id="cd20404">
    <property type="entry name" value="Tudor_Agenet_AtEML-like"/>
    <property type="match status" value="1"/>
</dbReference>
<reference evidence="3 4" key="1">
    <citation type="submission" date="2019-01" db="EMBL/GenBank/DDBJ databases">
        <authorList>
            <person name="Ferrante I. M."/>
        </authorList>
    </citation>
    <scope>NUCLEOTIDE SEQUENCE [LARGE SCALE GENOMIC DNA]</scope>
    <source>
        <strain evidence="3 4">B856</strain>
    </source>
</reference>
<dbReference type="Pfam" id="PF21743">
    <property type="entry name" value="PTM_DIR17_Tudor"/>
    <property type="match status" value="1"/>
</dbReference>
<accession>A0A448YYK8</accession>
<protein>
    <recommendedName>
        <fullName evidence="2">PTM/DIR17-like Tudor domain-containing protein</fullName>
    </recommendedName>
</protein>
<organism evidence="3 4">
    <name type="scientific">Pseudo-nitzschia multistriata</name>
    <dbReference type="NCBI Taxonomy" id="183589"/>
    <lineage>
        <taxon>Eukaryota</taxon>
        <taxon>Sar</taxon>
        <taxon>Stramenopiles</taxon>
        <taxon>Ochrophyta</taxon>
        <taxon>Bacillariophyta</taxon>
        <taxon>Bacillariophyceae</taxon>
        <taxon>Bacillariophycidae</taxon>
        <taxon>Bacillariales</taxon>
        <taxon>Bacillariaceae</taxon>
        <taxon>Pseudo-nitzschia</taxon>
    </lineage>
</organism>
<feature type="region of interest" description="Disordered" evidence="1">
    <location>
        <begin position="287"/>
        <end position="333"/>
    </location>
</feature>
<feature type="region of interest" description="Disordered" evidence="1">
    <location>
        <begin position="158"/>
        <end position="187"/>
    </location>
</feature>
<dbReference type="OrthoDB" id="116701at2759"/>
<name>A0A448YYK8_9STRA</name>
<dbReference type="InterPro" id="IPR047365">
    <property type="entry name" value="Tudor_AtPTM-like"/>
</dbReference>
<feature type="compositionally biased region" description="Acidic residues" evidence="1">
    <location>
        <begin position="304"/>
        <end position="331"/>
    </location>
</feature>
<keyword evidence="4" id="KW-1185">Reference proteome</keyword>
<evidence type="ECO:0000259" key="2">
    <source>
        <dbReference type="Pfam" id="PF21743"/>
    </source>
</evidence>
<dbReference type="EMBL" id="CAACVS010000042">
    <property type="protein sequence ID" value="VEU34891.1"/>
    <property type="molecule type" value="Genomic_DNA"/>
</dbReference>
<dbReference type="SUPFAM" id="SSF63748">
    <property type="entry name" value="Tudor/PWWP/MBT"/>
    <property type="match status" value="1"/>
</dbReference>